<feature type="compositionally biased region" description="Pro residues" evidence="1">
    <location>
        <begin position="57"/>
        <end position="67"/>
    </location>
</feature>
<dbReference type="EMBL" id="FQNC01000041">
    <property type="protein sequence ID" value="SGY32810.1"/>
    <property type="molecule type" value="Genomic_DNA"/>
</dbReference>
<dbReference type="AlphaFoldDB" id="A0A2X0LYQ9"/>
<name>A0A2X0LYQ9_9BASI</name>
<keyword evidence="3" id="KW-1185">Reference proteome</keyword>
<gene>
    <name evidence="2" type="primary">BQ5605_C002g01413</name>
    <name evidence="2" type="ORF">BQ5605_C002G01413</name>
</gene>
<reference evidence="2 3" key="1">
    <citation type="submission" date="2016-11" db="EMBL/GenBank/DDBJ databases">
        <authorList>
            <person name="Jaros S."/>
            <person name="Januszkiewicz K."/>
            <person name="Wedrychowicz H."/>
        </authorList>
    </citation>
    <scope>NUCLEOTIDE SEQUENCE [LARGE SCALE GENOMIC DNA]</scope>
</reference>
<dbReference type="Proteomes" id="UP000249464">
    <property type="component" value="Unassembled WGS sequence"/>
</dbReference>
<evidence type="ECO:0000256" key="1">
    <source>
        <dbReference type="SAM" id="MobiDB-lite"/>
    </source>
</evidence>
<feature type="compositionally biased region" description="Polar residues" evidence="1">
    <location>
        <begin position="302"/>
        <end position="314"/>
    </location>
</feature>
<feature type="region of interest" description="Disordered" evidence="1">
    <location>
        <begin position="141"/>
        <end position="171"/>
    </location>
</feature>
<evidence type="ECO:0000313" key="2">
    <source>
        <dbReference type="EMBL" id="SGY32810.1"/>
    </source>
</evidence>
<feature type="region of interest" description="Disordered" evidence="1">
    <location>
        <begin position="302"/>
        <end position="373"/>
    </location>
</feature>
<evidence type="ECO:0000313" key="3">
    <source>
        <dbReference type="Proteomes" id="UP000249464"/>
    </source>
</evidence>
<feature type="compositionally biased region" description="Basic and acidic residues" evidence="1">
    <location>
        <begin position="359"/>
        <end position="373"/>
    </location>
</feature>
<protein>
    <submittedName>
        <fullName evidence="2">BQ5605_C002g01413 protein</fullName>
    </submittedName>
</protein>
<dbReference type="Gene3D" id="1.10.287.700">
    <property type="entry name" value="Helix hairpin bin"/>
    <property type="match status" value="1"/>
</dbReference>
<feature type="compositionally biased region" description="Basic and acidic residues" evidence="1">
    <location>
        <begin position="320"/>
        <end position="340"/>
    </location>
</feature>
<dbReference type="STRING" id="796604.A0A2X0LYQ9"/>
<sequence length="444" mass="47612">MQSPILRTRLTAAQLTLSKQNVSRRTLSTQRATQVPPVAGQRPIIVNTGRPVVGAPQPHPVPNPPRAAPGGRGPNVPVIIGIVAVGGGLIWYFNKPAEAKREIRQLENKAETAFDATKDKTEAALEKTKYKVESVLDSAKDKLPADRSTQSQAKADEVKSKASGWFSSAESDAEKAKREATAAYQDTKSVVGKKVEEVKQEGQSWLSWGGDKAAEAKSTAKDQVADAKYSAKQNGEGIKAEVNISQRSFPSPTLLQCSDPFSPLCSVQQSKSWFSWGSAKADDAEKATKSAARDAEYKIQSAADSANRTAQEAANATKRGYYEAKDSAERELDATRRSTRDVAQYAEDGARDTANAVKRGAEDAGRVAQEKAEEAKQAASSWFSWGSKKADEAADVAATKANETKDAAVGAGHGVKDNVKDGLLWAENKVESGAQRAQHETKKL</sequence>
<proteinExistence type="predicted"/>
<feature type="region of interest" description="Disordered" evidence="1">
    <location>
        <begin position="51"/>
        <end position="72"/>
    </location>
</feature>
<organism evidence="2 3">
    <name type="scientific">Microbotryum silenes-dioicae</name>
    <dbReference type="NCBI Taxonomy" id="796604"/>
    <lineage>
        <taxon>Eukaryota</taxon>
        <taxon>Fungi</taxon>
        <taxon>Dikarya</taxon>
        <taxon>Basidiomycota</taxon>
        <taxon>Pucciniomycotina</taxon>
        <taxon>Microbotryomycetes</taxon>
        <taxon>Microbotryales</taxon>
        <taxon>Microbotryaceae</taxon>
        <taxon>Microbotryum</taxon>
    </lineage>
</organism>
<accession>A0A2X0LYQ9</accession>